<evidence type="ECO:0000256" key="3">
    <source>
        <dbReference type="PROSITE-ProRule" id="PRU00108"/>
    </source>
</evidence>
<dbReference type="OMA" id="RARVNCF"/>
<dbReference type="Pfam" id="PF00046">
    <property type="entry name" value="Homeodomain"/>
    <property type="match status" value="1"/>
</dbReference>
<keyword evidence="3 4" id="KW-0238">DNA-binding</keyword>
<feature type="DNA-binding region" description="Homeobox" evidence="3">
    <location>
        <begin position="7"/>
        <end position="66"/>
    </location>
</feature>
<dbReference type="PANTHER" id="PTHR36968">
    <property type="entry name" value="HOMEOBOX-DDT DOMAIN PROTEIN RLT2"/>
    <property type="match status" value="1"/>
</dbReference>
<dbReference type="InterPro" id="IPR028941">
    <property type="entry name" value="WHIM2_dom"/>
</dbReference>
<evidence type="ECO:0000256" key="4">
    <source>
        <dbReference type="RuleBase" id="RU000682"/>
    </source>
</evidence>
<dbReference type="Pfam" id="PF15612">
    <property type="entry name" value="WHIM1"/>
    <property type="match status" value="1"/>
</dbReference>
<feature type="domain" description="Homeobox" evidence="5">
    <location>
        <begin position="5"/>
        <end position="65"/>
    </location>
</feature>
<keyword evidence="3 4" id="KW-0371">Homeobox</keyword>
<dbReference type="Pfam" id="PF15613">
    <property type="entry name" value="WSD"/>
    <property type="match status" value="1"/>
</dbReference>
<evidence type="ECO:0000256" key="1">
    <source>
        <dbReference type="ARBA" id="ARBA00004123"/>
    </source>
</evidence>
<dbReference type="PANTHER" id="PTHR36968:SF8">
    <property type="entry name" value="HOMEOBOX-DDT DOMAIN PROTEIN RLT3 ISOFORM X1"/>
    <property type="match status" value="1"/>
</dbReference>
<dbReference type="InterPro" id="IPR044977">
    <property type="entry name" value="RLT1-3"/>
</dbReference>
<name>A0A804JJL6_MUSAM</name>
<dbReference type="InterPro" id="IPR001356">
    <property type="entry name" value="HD"/>
</dbReference>
<evidence type="ECO:0000256" key="2">
    <source>
        <dbReference type="ARBA" id="ARBA00023242"/>
    </source>
</evidence>
<dbReference type="Gramene" id="Ma06_t23650.1">
    <property type="protein sequence ID" value="Ma06_p23650.1"/>
    <property type="gene ID" value="Ma06_g23650"/>
</dbReference>
<keyword evidence="2 3" id="KW-0539">Nucleus</keyword>
<dbReference type="InterPro" id="IPR009057">
    <property type="entry name" value="Homeodomain-like_sf"/>
</dbReference>
<evidence type="ECO:0000313" key="7">
    <source>
        <dbReference type="Proteomes" id="UP000012960"/>
    </source>
</evidence>
<dbReference type="GO" id="GO:0005634">
    <property type="term" value="C:nucleus"/>
    <property type="evidence" value="ECO:0000318"/>
    <property type="project" value="GO_Central"/>
</dbReference>
<organism evidence="6 7">
    <name type="scientific">Musa acuminata subsp. malaccensis</name>
    <name type="common">Wild banana</name>
    <name type="synonym">Musa malaccensis</name>
    <dbReference type="NCBI Taxonomy" id="214687"/>
    <lineage>
        <taxon>Eukaryota</taxon>
        <taxon>Viridiplantae</taxon>
        <taxon>Streptophyta</taxon>
        <taxon>Embryophyta</taxon>
        <taxon>Tracheophyta</taxon>
        <taxon>Spermatophyta</taxon>
        <taxon>Magnoliopsida</taxon>
        <taxon>Liliopsida</taxon>
        <taxon>Zingiberales</taxon>
        <taxon>Musaceae</taxon>
        <taxon>Musa</taxon>
    </lineage>
</organism>
<dbReference type="PROSITE" id="PS50071">
    <property type="entry name" value="HOMEOBOX_2"/>
    <property type="match status" value="1"/>
</dbReference>
<dbReference type="InterPro" id="IPR028942">
    <property type="entry name" value="WHIM1_dom"/>
</dbReference>
<dbReference type="SMART" id="SM00389">
    <property type="entry name" value="HOX"/>
    <property type="match status" value="1"/>
</dbReference>
<accession>A0A804JJL6</accession>
<dbReference type="GO" id="GO:0000978">
    <property type="term" value="F:RNA polymerase II cis-regulatory region sequence-specific DNA binding"/>
    <property type="evidence" value="ECO:0000318"/>
    <property type="project" value="GO_Central"/>
</dbReference>
<dbReference type="Gene3D" id="1.10.10.60">
    <property type="entry name" value="Homeodomain-like"/>
    <property type="match status" value="1"/>
</dbReference>
<dbReference type="GO" id="GO:0000981">
    <property type="term" value="F:DNA-binding transcription factor activity, RNA polymerase II-specific"/>
    <property type="evidence" value="ECO:0000318"/>
    <property type="project" value="GO_Central"/>
</dbReference>
<reference evidence="6" key="1">
    <citation type="submission" date="2021-05" db="UniProtKB">
        <authorList>
            <consortium name="EnsemblPlants"/>
        </authorList>
    </citation>
    <scope>IDENTIFICATION</scope>
    <source>
        <strain evidence="6">subsp. malaccensis</strain>
    </source>
</reference>
<dbReference type="Proteomes" id="UP000012960">
    <property type="component" value="Unplaced"/>
</dbReference>
<protein>
    <recommendedName>
        <fullName evidence="5">Homeobox domain-containing protein</fullName>
    </recommendedName>
</protein>
<evidence type="ECO:0000313" key="6">
    <source>
        <dbReference type="EnsemblPlants" id="Ma06_p23650.1"/>
    </source>
</evidence>
<dbReference type="AlphaFoldDB" id="A0A804JJL6"/>
<dbReference type="InParanoid" id="A0A804JJL6"/>
<dbReference type="CDD" id="cd00086">
    <property type="entry name" value="homeodomain"/>
    <property type="match status" value="1"/>
</dbReference>
<evidence type="ECO:0000259" key="5">
    <source>
        <dbReference type="PROSITE" id="PS50071"/>
    </source>
</evidence>
<proteinExistence type="predicted"/>
<comment type="subcellular location">
    <subcellularLocation>
        <location evidence="1 3 4">Nucleus</location>
    </subcellularLocation>
</comment>
<dbReference type="SUPFAM" id="SSF46689">
    <property type="entry name" value="Homeodomain-like"/>
    <property type="match status" value="1"/>
</dbReference>
<dbReference type="GO" id="GO:0005667">
    <property type="term" value="C:transcription regulator complex"/>
    <property type="evidence" value="ECO:0000318"/>
    <property type="project" value="GO_Central"/>
</dbReference>
<dbReference type="GO" id="GO:0006357">
    <property type="term" value="P:regulation of transcription by RNA polymerase II"/>
    <property type="evidence" value="ECO:0000318"/>
    <property type="project" value="GO_Central"/>
</dbReference>
<sequence length="1036" mass="119141">MMLMTKKTMEQREKTTCRLQSLEKLYSEDKYPKQNKMEEYASSLNLTYHQIHGWFAERRRKDRRKNEALHSSIKSFPSSSSNAFKHTHGKCLNLSGHRRTAGTSRCAIKKMNQLVRQKCRYKDLEQLMKSHSGGRSNYAEKNHIFHLQILFPEDHILKKIFCKHGPVLGIEIDPPGDAFGHSTEFEKLQSCHDNQRIPRRSKVSQNFKTLPEVNFHARKYGMGKGLMTVWHATRPNGQKRSTVMSCTDRSSWMNVRSHVSHKATSSYVLKRLQQREPCMVNGLCLFLKIQVPSKQDAIQQEPHLRDFNLSLDESFEQSSEPRTLVDDEELELEELQEGPNPLRCSTHLASNGRHGCSLCKDLLARFPPQTVKMKQLFCTRPWDSSPGLVKQLFKVTDFCPDMRTFTLDEFAQAFHDKDSLLLGIHVALLKLLMLNVEKETTAGFITPSSKICRFLVFLDFVKQDFEVDHWKQSLGPLTWTEILWQVLVAAGFGSKQKAIQRGNYNEERNPMEKYGLHPPTLKGDIFCLLSKQGNRGLKVSELARASLHHPLHIVFELIRRLKEKVILNQIQRIQEVLVMTLRTQAHDSEELDSSIQDLRIVMYKGQHKKMSKKLTVYTEIDESYSGEAWMQGLVEGEYSDLSIEEKLDALVALIDLVALLSSFKLCSQIPVVFIKWRTFFLAVTYFCLSYQFSYSLFQVDFHDKTDCVLSLITNAWYHESGAKIKKSLTNYQVLPMSSLEGNGSRRGCRSSSSETNNCKDREACNDVHPLQSIFLGSDRRYNNYWLFLGPCSAHDPGHRRVHFESSEDGHWQIIDTAQALHALLSILDSRGMRGLVASLEKRKSFLCQPMDEYMAAAIGSRQTNNFEPSYTTAGSGDGSSPTSDVHSVLITSESLDNLSVVSGAIDLEIERSSEEKKQKWARLQAFDKWDWNSVYSTLNAVRYSKRSYMESLSHCVSCHDLFWRDEKYCEFCHTTFEIDFDLEERYAIHIATCGEREDVKRLRRASSLPELLQVLTDLVGAINEHWLYECPTMGWL</sequence>
<dbReference type="EnsemblPlants" id="Ma06_t23650.1">
    <property type="protein sequence ID" value="Ma06_p23650.1"/>
    <property type="gene ID" value="Ma06_g23650"/>
</dbReference>
<keyword evidence="7" id="KW-1185">Reference proteome</keyword>